<reference evidence="2" key="1">
    <citation type="submission" date="2020-08" db="EMBL/GenBank/DDBJ databases">
        <title>Plant Genome Project.</title>
        <authorList>
            <person name="Zhang R.-G."/>
        </authorList>
    </citation>
    <scope>NUCLEOTIDE SEQUENCE</scope>
    <source>
        <strain evidence="2">WSP0</strain>
        <tissue evidence="2">Leaf</tissue>
    </source>
</reference>
<keyword evidence="3" id="KW-1185">Reference proteome</keyword>
<dbReference type="Proteomes" id="UP000823749">
    <property type="component" value="Chromosome 9"/>
</dbReference>
<proteinExistence type="predicted"/>
<feature type="transmembrane region" description="Helical" evidence="1">
    <location>
        <begin position="6"/>
        <end position="31"/>
    </location>
</feature>
<evidence type="ECO:0000256" key="1">
    <source>
        <dbReference type="SAM" id="Phobius"/>
    </source>
</evidence>
<name>A0AAV6IPD8_9ERIC</name>
<protein>
    <submittedName>
        <fullName evidence="2">Uncharacterized protein</fullName>
    </submittedName>
</protein>
<accession>A0AAV6IPD8</accession>
<evidence type="ECO:0000313" key="3">
    <source>
        <dbReference type="Proteomes" id="UP000823749"/>
    </source>
</evidence>
<dbReference type="AlphaFoldDB" id="A0AAV6IPD8"/>
<gene>
    <name evidence="2" type="ORF">RHGRI_025487</name>
</gene>
<evidence type="ECO:0000313" key="2">
    <source>
        <dbReference type="EMBL" id="KAG5530551.1"/>
    </source>
</evidence>
<keyword evidence="1" id="KW-1133">Transmembrane helix</keyword>
<organism evidence="2 3">
    <name type="scientific">Rhododendron griersonianum</name>
    <dbReference type="NCBI Taxonomy" id="479676"/>
    <lineage>
        <taxon>Eukaryota</taxon>
        <taxon>Viridiplantae</taxon>
        <taxon>Streptophyta</taxon>
        <taxon>Embryophyta</taxon>
        <taxon>Tracheophyta</taxon>
        <taxon>Spermatophyta</taxon>
        <taxon>Magnoliopsida</taxon>
        <taxon>eudicotyledons</taxon>
        <taxon>Gunneridae</taxon>
        <taxon>Pentapetalae</taxon>
        <taxon>asterids</taxon>
        <taxon>Ericales</taxon>
        <taxon>Ericaceae</taxon>
        <taxon>Ericoideae</taxon>
        <taxon>Rhodoreae</taxon>
        <taxon>Rhododendron</taxon>
    </lineage>
</organism>
<dbReference type="EMBL" id="JACTNZ010000009">
    <property type="protein sequence ID" value="KAG5530551.1"/>
    <property type="molecule type" value="Genomic_DNA"/>
</dbReference>
<comment type="caution">
    <text evidence="2">The sequence shown here is derived from an EMBL/GenBank/DDBJ whole genome shotgun (WGS) entry which is preliminary data.</text>
</comment>
<keyword evidence="1" id="KW-0812">Transmembrane</keyword>
<keyword evidence="1" id="KW-0472">Membrane</keyword>
<sequence length="101" mass="11355">MRGGESGVSLACIILVAYLVLILSPTLIAGFECLPSKKWRKYGGCQDGIVPSCCENLKQHDQHCVSNYVKTFSEDPKLLGWFANWSRYQLLWEDVGCAELR</sequence>